<protein>
    <submittedName>
        <fullName evidence="1">Uncharacterized protein</fullName>
    </submittedName>
</protein>
<proteinExistence type="predicted"/>
<comment type="caution">
    <text evidence="1">The sequence shown here is derived from an EMBL/GenBank/DDBJ whole genome shotgun (WGS) entry which is preliminary data.</text>
</comment>
<evidence type="ECO:0000313" key="1">
    <source>
        <dbReference type="EMBL" id="KXX72905.1"/>
    </source>
</evidence>
<feature type="non-terminal residue" evidence="1">
    <location>
        <position position="1"/>
    </location>
</feature>
<dbReference type="Proteomes" id="UP000078237">
    <property type="component" value="Unassembled WGS sequence"/>
</dbReference>
<gene>
    <name evidence="1" type="ORF">MMYC01_210686</name>
</gene>
<reference evidence="1 2" key="1">
    <citation type="journal article" date="2016" name="Genome Announc.">
        <title>Genome Sequence of Madurella mycetomatis mm55, Isolated from a Human Mycetoma Case in Sudan.</title>
        <authorList>
            <person name="Smit S."/>
            <person name="Derks M.F."/>
            <person name="Bervoets S."/>
            <person name="Fahal A."/>
            <person name="van Leeuwen W."/>
            <person name="van Belkum A."/>
            <person name="van de Sande W.W."/>
        </authorList>
    </citation>
    <scope>NUCLEOTIDE SEQUENCE [LARGE SCALE GENOMIC DNA]</scope>
    <source>
        <strain evidence="2">mm55</strain>
    </source>
</reference>
<name>A0A175VNQ8_9PEZI</name>
<keyword evidence="2" id="KW-1185">Reference proteome</keyword>
<organism evidence="1 2">
    <name type="scientific">Madurella mycetomatis</name>
    <dbReference type="NCBI Taxonomy" id="100816"/>
    <lineage>
        <taxon>Eukaryota</taxon>
        <taxon>Fungi</taxon>
        <taxon>Dikarya</taxon>
        <taxon>Ascomycota</taxon>
        <taxon>Pezizomycotina</taxon>
        <taxon>Sordariomycetes</taxon>
        <taxon>Sordariomycetidae</taxon>
        <taxon>Sordariales</taxon>
        <taxon>Sordariales incertae sedis</taxon>
        <taxon>Madurella</taxon>
    </lineage>
</organism>
<dbReference type="AlphaFoldDB" id="A0A175VNQ8"/>
<sequence length="150" mass="16897">RNLGGSFFFKRGERDRGGAARLFTTIATQLVAKEPDLAVYVQAAIDNDPALDTIYYPVLDRLLTCSKVVKRSLLDKFYTVIGSIVLLAEPLSIQSLARLLYIYKNVIVYRLILLHSILNVPASIESPVRIFSLSFRDFLVDPNKCETNPF</sequence>
<dbReference type="STRING" id="100816.A0A175VNQ8"/>
<accession>A0A175VNQ8</accession>
<dbReference type="VEuPathDB" id="FungiDB:MMYC01_210686"/>
<dbReference type="OrthoDB" id="538223at2759"/>
<evidence type="ECO:0000313" key="2">
    <source>
        <dbReference type="Proteomes" id="UP000078237"/>
    </source>
</evidence>
<dbReference type="EMBL" id="LCTW02000613">
    <property type="protein sequence ID" value="KXX72905.1"/>
    <property type="molecule type" value="Genomic_DNA"/>
</dbReference>